<protein>
    <submittedName>
        <fullName evidence="1">Uncharacterized protein</fullName>
    </submittedName>
</protein>
<reference evidence="1" key="1">
    <citation type="submission" date="2022-05" db="EMBL/GenBank/DDBJ databases">
        <title>Chromosome-level genome of Chaenocephalus aceratus.</title>
        <authorList>
            <person name="Park H."/>
        </authorList>
    </citation>
    <scope>NUCLEOTIDE SEQUENCE</scope>
    <source>
        <strain evidence="1">KU_202001</strain>
    </source>
</reference>
<evidence type="ECO:0000313" key="1">
    <source>
        <dbReference type="EMBL" id="KAI4829436.1"/>
    </source>
</evidence>
<feature type="non-terminal residue" evidence="1">
    <location>
        <position position="1"/>
    </location>
</feature>
<dbReference type="Proteomes" id="UP001057452">
    <property type="component" value="Chromosome 4"/>
</dbReference>
<organism evidence="1 2">
    <name type="scientific">Chaenocephalus aceratus</name>
    <name type="common">Blackfin icefish</name>
    <name type="synonym">Chaenichthys aceratus</name>
    <dbReference type="NCBI Taxonomy" id="36190"/>
    <lineage>
        <taxon>Eukaryota</taxon>
        <taxon>Metazoa</taxon>
        <taxon>Chordata</taxon>
        <taxon>Craniata</taxon>
        <taxon>Vertebrata</taxon>
        <taxon>Euteleostomi</taxon>
        <taxon>Actinopterygii</taxon>
        <taxon>Neopterygii</taxon>
        <taxon>Teleostei</taxon>
        <taxon>Neoteleostei</taxon>
        <taxon>Acanthomorphata</taxon>
        <taxon>Eupercaria</taxon>
        <taxon>Perciformes</taxon>
        <taxon>Notothenioidei</taxon>
        <taxon>Channichthyidae</taxon>
        <taxon>Chaenocephalus</taxon>
    </lineage>
</organism>
<dbReference type="EMBL" id="CM043788">
    <property type="protein sequence ID" value="KAI4829436.1"/>
    <property type="molecule type" value="Genomic_DNA"/>
</dbReference>
<proteinExistence type="predicted"/>
<accession>A0ACB9XRG9</accession>
<comment type="caution">
    <text evidence="1">The sequence shown here is derived from an EMBL/GenBank/DDBJ whole genome shotgun (WGS) entry which is preliminary data.</text>
</comment>
<evidence type="ECO:0000313" key="2">
    <source>
        <dbReference type="Proteomes" id="UP001057452"/>
    </source>
</evidence>
<sequence length="158" mass="17947">CQRAAAAAEAIAYDEADAESVKLSREPIIEGERFCAVQRISEYVQAQSQYTCSGTHHTQSATAGDYLRYRWYEDNYITKHVVEYRMKVHVFGNSPSPAVAIYCMRQAAKKGEKEHGMDVRQYVERQFYVDDGLPSVATPEEAIDLLKRTQEMLAESIL</sequence>
<name>A0ACB9XRG9_CHAAC</name>
<gene>
    <name evidence="1" type="ORF">KUCAC02_023477</name>
</gene>
<keyword evidence="2" id="KW-1185">Reference proteome</keyword>